<reference evidence="1 2" key="1">
    <citation type="journal article" date="2022" name="Nat. Ecol. Evol.">
        <title>A masculinizing supergene underlies an exaggerated male reproductive morph in a spider.</title>
        <authorList>
            <person name="Hendrickx F."/>
            <person name="De Corte Z."/>
            <person name="Sonet G."/>
            <person name="Van Belleghem S.M."/>
            <person name="Kostlbacher S."/>
            <person name="Vangestel C."/>
        </authorList>
    </citation>
    <scope>NUCLEOTIDE SEQUENCE [LARGE SCALE GENOMIC DNA]</scope>
    <source>
        <strain evidence="1">W744_W776</strain>
    </source>
</reference>
<accession>A0AAV6TGI5</accession>
<dbReference type="EMBL" id="JAFNEN010004690">
    <property type="protein sequence ID" value="KAG8170918.1"/>
    <property type="molecule type" value="Genomic_DNA"/>
</dbReference>
<organism evidence="1 2">
    <name type="scientific">Oedothorax gibbosus</name>
    <dbReference type="NCBI Taxonomy" id="931172"/>
    <lineage>
        <taxon>Eukaryota</taxon>
        <taxon>Metazoa</taxon>
        <taxon>Ecdysozoa</taxon>
        <taxon>Arthropoda</taxon>
        <taxon>Chelicerata</taxon>
        <taxon>Arachnida</taxon>
        <taxon>Araneae</taxon>
        <taxon>Araneomorphae</taxon>
        <taxon>Entelegynae</taxon>
        <taxon>Araneoidea</taxon>
        <taxon>Linyphiidae</taxon>
        <taxon>Erigoninae</taxon>
        <taxon>Oedothorax</taxon>
    </lineage>
</organism>
<gene>
    <name evidence="1" type="ORF">JTE90_027986</name>
</gene>
<dbReference type="Proteomes" id="UP000827092">
    <property type="component" value="Unassembled WGS sequence"/>
</dbReference>
<keyword evidence="2" id="KW-1185">Reference proteome</keyword>
<evidence type="ECO:0000313" key="1">
    <source>
        <dbReference type="EMBL" id="KAG8170918.1"/>
    </source>
</evidence>
<dbReference type="AlphaFoldDB" id="A0AAV6TGI5"/>
<proteinExistence type="predicted"/>
<name>A0AAV6TGI5_9ARAC</name>
<evidence type="ECO:0000313" key="2">
    <source>
        <dbReference type="Proteomes" id="UP000827092"/>
    </source>
</evidence>
<sequence>MEQVTQRKRSNVIPQNRYILFLFFERGGEGRIITIHILQYVADNIRKQEPGYCTTKKSKQAKSFIVRRGTLQPKYMNTV</sequence>
<protein>
    <submittedName>
        <fullName evidence="1">Uncharacterized protein</fullName>
    </submittedName>
</protein>
<comment type="caution">
    <text evidence="1">The sequence shown here is derived from an EMBL/GenBank/DDBJ whole genome shotgun (WGS) entry which is preliminary data.</text>
</comment>